<gene>
    <name evidence="1" type="ORF">L2E82_06002</name>
</gene>
<dbReference type="Proteomes" id="UP001055811">
    <property type="component" value="Linkage Group LG01"/>
</dbReference>
<keyword evidence="2" id="KW-1185">Reference proteome</keyword>
<protein>
    <submittedName>
        <fullName evidence="1">Uncharacterized protein</fullName>
    </submittedName>
</protein>
<reference evidence="1 2" key="2">
    <citation type="journal article" date="2022" name="Mol. Ecol. Resour.">
        <title>The genomes of chicory, endive, great burdock and yacon provide insights into Asteraceae paleo-polyploidization history and plant inulin production.</title>
        <authorList>
            <person name="Fan W."/>
            <person name="Wang S."/>
            <person name="Wang H."/>
            <person name="Wang A."/>
            <person name="Jiang F."/>
            <person name="Liu H."/>
            <person name="Zhao H."/>
            <person name="Xu D."/>
            <person name="Zhang Y."/>
        </authorList>
    </citation>
    <scope>NUCLEOTIDE SEQUENCE [LARGE SCALE GENOMIC DNA]</scope>
    <source>
        <strain evidence="2">cv. Punajuju</strain>
        <tissue evidence="1">Leaves</tissue>
    </source>
</reference>
<evidence type="ECO:0000313" key="2">
    <source>
        <dbReference type="Proteomes" id="UP001055811"/>
    </source>
</evidence>
<accession>A0ACB9HB19</accession>
<proteinExistence type="predicted"/>
<evidence type="ECO:0000313" key="1">
    <source>
        <dbReference type="EMBL" id="KAI3792132.1"/>
    </source>
</evidence>
<reference evidence="2" key="1">
    <citation type="journal article" date="2022" name="Mol. Ecol. Resour.">
        <title>The genomes of chicory, endive, great burdock and yacon provide insights into Asteraceae palaeo-polyploidization history and plant inulin production.</title>
        <authorList>
            <person name="Fan W."/>
            <person name="Wang S."/>
            <person name="Wang H."/>
            <person name="Wang A."/>
            <person name="Jiang F."/>
            <person name="Liu H."/>
            <person name="Zhao H."/>
            <person name="Xu D."/>
            <person name="Zhang Y."/>
        </authorList>
    </citation>
    <scope>NUCLEOTIDE SEQUENCE [LARGE SCALE GENOMIC DNA]</scope>
    <source>
        <strain evidence="2">cv. Punajuju</strain>
    </source>
</reference>
<sequence length="123" mass="13317">MQPTAPSVVQNKKVEQDSLKNDDHCTPADPAVVVAVVLFMEVPDLGSMVVVVLVEPILLPRHHTPAQPLDTGTAAEEVVVDIAACKNPKILSNPERGIKRSLGGEAVEVRIKHLVQDFQVKSR</sequence>
<dbReference type="EMBL" id="CM042009">
    <property type="protein sequence ID" value="KAI3792132.1"/>
    <property type="molecule type" value="Genomic_DNA"/>
</dbReference>
<organism evidence="1 2">
    <name type="scientific">Cichorium intybus</name>
    <name type="common">Chicory</name>
    <dbReference type="NCBI Taxonomy" id="13427"/>
    <lineage>
        <taxon>Eukaryota</taxon>
        <taxon>Viridiplantae</taxon>
        <taxon>Streptophyta</taxon>
        <taxon>Embryophyta</taxon>
        <taxon>Tracheophyta</taxon>
        <taxon>Spermatophyta</taxon>
        <taxon>Magnoliopsida</taxon>
        <taxon>eudicotyledons</taxon>
        <taxon>Gunneridae</taxon>
        <taxon>Pentapetalae</taxon>
        <taxon>asterids</taxon>
        <taxon>campanulids</taxon>
        <taxon>Asterales</taxon>
        <taxon>Asteraceae</taxon>
        <taxon>Cichorioideae</taxon>
        <taxon>Cichorieae</taxon>
        <taxon>Cichoriinae</taxon>
        <taxon>Cichorium</taxon>
    </lineage>
</organism>
<name>A0ACB9HB19_CICIN</name>
<comment type="caution">
    <text evidence="1">The sequence shown here is derived from an EMBL/GenBank/DDBJ whole genome shotgun (WGS) entry which is preliminary data.</text>
</comment>